<evidence type="ECO:0000313" key="2">
    <source>
        <dbReference type="EMBL" id="KKW28441.1"/>
    </source>
</evidence>
<protein>
    <submittedName>
        <fullName evidence="2">Uncharacterized protein</fullName>
    </submittedName>
</protein>
<sequence>MKNTRIVFGGFVVIAAAVLFWSKFPLKQNEPTDVSPCTGAVQVEPTTPCVIVTGEIPEPGHGFLFRYPENSETTQSSLNVTTIEHGFFSDDAEPSYKDPFYLITFYYNENVSLDAFHAMFAVSEPDNLAGKLVVKSSEAKFPNAEYPFATAYYLDNNGKDAIAIIAGYDSDMLKQAEVIFEEGFRWEE</sequence>
<reference evidence="2 3" key="1">
    <citation type="journal article" date="2015" name="Nature">
        <title>rRNA introns, odd ribosomes, and small enigmatic genomes across a large radiation of phyla.</title>
        <authorList>
            <person name="Brown C.T."/>
            <person name="Hug L.A."/>
            <person name="Thomas B.C."/>
            <person name="Sharon I."/>
            <person name="Castelle C.J."/>
            <person name="Singh A."/>
            <person name="Wilkins M.J."/>
            <person name="Williams K.H."/>
            <person name="Banfield J.F."/>
        </authorList>
    </citation>
    <scope>NUCLEOTIDE SEQUENCE [LARGE SCALE GENOMIC DNA]</scope>
</reference>
<proteinExistence type="predicted"/>
<accession>A0A0G1XBV2</accession>
<gene>
    <name evidence="2" type="ORF">UY72_C0072G0001</name>
</gene>
<keyword evidence="1" id="KW-0472">Membrane</keyword>
<keyword evidence="1" id="KW-0812">Transmembrane</keyword>
<organism evidence="2 3">
    <name type="scientific">Candidatus Uhrbacteria bacterium GW2011_GWD2_52_7</name>
    <dbReference type="NCBI Taxonomy" id="1618989"/>
    <lineage>
        <taxon>Bacteria</taxon>
        <taxon>Candidatus Uhriibacteriota</taxon>
    </lineage>
</organism>
<comment type="caution">
    <text evidence="2">The sequence shown here is derived from an EMBL/GenBank/DDBJ whole genome shotgun (WGS) entry which is preliminary data.</text>
</comment>
<dbReference type="EMBL" id="LCRD01000072">
    <property type="protein sequence ID" value="KKW28441.1"/>
    <property type="molecule type" value="Genomic_DNA"/>
</dbReference>
<dbReference type="Proteomes" id="UP000034846">
    <property type="component" value="Unassembled WGS sequence"/>
</dbReference>
<feature type="transmembrane region" description="Helical" evidence="1">
    <location>
        <begin position="6"/>
        <end position="22"/>
    </location>
</feature>
<evidence type="ECO:0000313" key="3">
    <source>
        <dbReference type="Proteomes" id="UP000034846"/>
    </source>
</evidence>
<evidence type="ECO:0000256" key="1">
    <source>
        <dbReference type="SAM" id="Phobius"/>
    </source>
</evidence>
<name>A0A0G1XBV2_9BACT</name>
<dbReference type="AlphaFoldDB" id="A0A0G1XBV2"/>
<keyword evidence="1" id="KW-1133">Transmembrane helix</keyword>